<dbReference type="PIRSF" id="PIRSF000124">
    <property type="entry name" value="UDPglc_GDPman_dh"/>
    <property type="match status" value="1"/>
</dbReference>
<dbReference type="SUPFAM" id="SSF52413">
    <property type="entry name" value="UDP-glucose/GDP-mannose dehydrogenase C-terminal domain"/>
    <property type="match status" value="1"/>
</dbReference>
<keyword evidence="2" id="KW-0560">Oxidoreductase</keyword>
<dbReference type="STRING" id="1798497.A3D71_01745"/>
<dbReference type="PIRSF" id="PIRSF500136">
    <property type="entry name" value="UDP_ManNAc_DH"/>
    <property type="match status" value="1"/>
</dbReference>
<sequence>MPRAHTAPLARALSDITSVGVVGLGYVGLPLALLSASRGFRVVGFDIDEVKVAQLARRDADYLSDEENARFKDLSALSVTANGEDLKGLDAYIICVPTPVHENRLPDLRPLESAAAIVGRHMQKGALVVVESTVSPGVCEERALPVLERESGLTRDEFYFAHCPERINPGDGQWSVRTIPRVIGSLNAEGLRRARRLYSELIDANIVSMGSIKEAEAVKMVENAFRDVNIAFVNELAIAFDRAGIDLVNVIRGASTKPFGFMPFYPGCGVGGHCIPVDPYYLIRYGRENGFEHRFLIAARRINSRMPLYAVHVLEEALQEKRKKLRGSVVALLGLAYKPDVPDLRESPALAIRDRLLARGAVVRVFDPFVPGSSNVLDLDDALKGADAALIATEHAQFRALTPEDFASCGVDVVVDGRNCLSKEAFAGGGITYRGIGR</sequence>
<dbReference type="NCBIfam" id="TIGR03026">
    <property type="entry name" value="NDP-sugDHase"/>
    <property type="match status" value="1"/>
</dbReference>
<evidence type="ECO:0000313" key="6">
    <source>
        <dbReference type="EMBL" id="OGG65380.1"/>
    </source>
</evidence>
<dbReference type="SUPFAM" id="SSF48179">
    <property type="entry name" value="6-phosphogluconate dehydrogenase C-terminal domain-like"/>
    <property type="match status" value="1"/>
</dbReference>
<dbReference type="Pfam" id="PF03720">
    <property type="entry name" value="UDPG_MGDP_dh_C"/>
    <property type="match status" value="1"/>
</dbReference>
<dbReference type="InterPro" id="IPR028359">
    <property type="entry name" value="UDP_ManNAc/GlcNAc_DH"/>
</dbReference>
<evidence type="ECO:0000259" key="5">
    <source>
        <dbReference type="SMART" id="SM00984"/>
    </source>
</evidence>
<dbReference type="GO" id="GO:0000271">
    <property type="term" value="P:polysaccharide biosynthetic process"/>
    <property type="evidence" value="ECO:0007669"/>
    <property type="project" value="InterPro"/>
</dbReference>
<dbReference type="EMBL" id="MFLK01000049">
    <property type="protein sequence ID" value="OGG65380.1"/>
    <property type="molecule type" value="Genomic_DNA"/>
</dbReference>
<dbReference type="InterPro" id="IPR014026">
    <property type="entry name" value="UDP-Glc/GDP-Man_DH_dimer"/>
</dbReference>
<dbReference type="InterPro" id="IPR008927">
    <property type="entry name" value="6-PGluconate_DH-like_C_sf"/>
</dbReference>
<dbReference type="GO" id="GO:0016616">
    <property type="term" value="F:oxidoreductase activity, acting on the CH-OH group of donors, NAD or NADP as acceptor"/>
    <property type="evidence" value="ECO:0007669"/>
    <property type="project" value="InterPro"/>
</dbReference>
<dbReference type="PANTHER" id="PTHR43491:SF2">
    <property type="entry name" value="UDP-N-ACETYL-D-MANNOSAMINE DEHYDROGENASE"/>
    <property type="match status" value="1"/>
</dbReference>
<protein>
    <recommendedName>
        <fullName evidence="5">UDP-glucose/GDP-mannose dehydrogenase C-terminal domain-containing protein</fullName>
    </recommendedName>
</protein>
<dbReference type="Proteomes" id="UP000177652">
    <property type="component" value="Unassembled WGS sequence"/>
</dbReference>
<dbReference type="InterPro" id="IPR014027">
    <property type="entry name" value="UDP-Glc/GDP-Man_DH_C"/>
</dbReference>
<dbReference type="InterPro" id="IPR017476">
    <property type="entry name" value="UDP-Glc/GDP-Man"/>
</dbReference>
<evidence type="ECO:0000256" key="3">
    <source>
        <dbReference type="ARBA" id="ARBA00023027"/>
    </source>
</evidence>
<dbReference type="SUPFAM" id="SSF51735">
    <property type="entry name" value="NAD(P)-binding Rossmann-fold domains"/>
    <property type="match status" value="1"/>
</dbReference>
<dbReference type="Pfam" id="PF03721">
    <property type="entry name" value="UDPG_MGDP_dh_N"/>
    <property type="match status" value="1"/>
</dbReference>
<dbReference type="Pfam" id="PF00984">
    <property type="entry name" value="UDPG_MGDP_dh"/>
    <property type="match status" value="1"/>
</dbReference>
<proteinExistence type="inferred from homology"/>
<dbReference type="PANTHER" id="PTHR43491">
    <property type="entry name" value="UDP-N-ACETYL-D-MANNOSAMINE DEHYDROGENASE"/>
    <property type="match status" value="1"/>
</dbReference>
<dbReference type="InterPro" id="IPR036291">
    <property type="entry name" value="NAD(P)-bd_dom_sf"/>
</dbReference>
<dbReference type="SMART" id="SM00984">
    <property type="entry name" value="UDPG_MGDP_dh_C"/>
    <property type="match status" value="1"/>
</dbReference>
<dbReference type="InterPro" id="IPR001732">
    <property type="entry name" value="UDP-Glc/GDP-Man_DH_N"/>
</dbReference>
<evidence type="ECO:0000256" key="2">
    <source>
        <dbReference type="ARBA" id="ARBA00023002"/>
    </source>
</evidence>
<gene>
    <name evidence="6" type="ORF">A3D71_01745</name>
</gene>
<dbReference type="GO" id="GO:0016628">
    <property type="term" value="F:oxidoreductase activity, acting on the CH-CH group of donors, NAD or NADP as acceptor"/>
    <property type="evidence" value="ECO:0007669"/>
    <property type="project" value="InterPro"/>
</dbReference>
<dbReference type="InterPro" id="IPR036220">
    <property type="entry name" value="UDP-Glc/GDP-Man_DH_C_sf"/>
</dbReference>
<evidence type="ECO:0000313" key="7">
    <source>
        <dbReference type="Proteomes" id="UP000177652"/>
    </source>
</evidence>
<accession>A0A1F6DVS6</accession>
<reference evidence="6 7" key="1">
    <citation type="journal article" date="2016" name="Nat. Commun.">
        <title>Thousands of microbial genomes shed light on interconnected biogeochemical processes in an aquifer system.</title>
        <authorList>
            <person name="Anantharaman K."/>
            <person name="Brown C.T."/>
            <person name="Hug L.A."/>
            <person name="Sharon I."/>
            <person name="Castelle C.J."/>
            <person name="Probst A.J."/>
            <person name="Thomas B.C."/>
            <person name="Singh A."/>
            <person name="Wilkins M.J."/>
            <person name="Karaoz U."/>
            <person name="Brodie E.L."/>
            <person name="Williams K.H."/>
            <person name="Hubbard S.S."/>
            <person name="Banfield J.F."/>
        </authorList>
    </citation>
    <scope>NUCLEOTIDE SEQUENCE [LARGE SCALE GENOMIC DNA]</scope>
</reference>
<dbReference type="Gene3D" id="3.40.50.720">
    <property type="entry name" value="NAD(P)-binding Rossmann-like Domain"/>
    <property type="match status" value="2"/>
</dbReference>
<feature type="domain" description="UDP-glucose/GDP-mannose dehydrogenase C-terminal" evidence="5">
    <location>
        <begin position="331"/>
        <end position="423"/>
    </location>
</feature>
<keyword evidence="3" id="KW-0520">NAD</keyword>
<dbReference type="GO" id="GO:0051287">
    <property type="term" value="F:NAD binding"/>
    <property type="evidence" value="ECO:0007669"/>
    <property type="project" value="InterPro"/>
</dbReference>
<dbReference type="AlphaFoldDB" id="A0A1F6DVS6"/>
<comment type="caution">
    <text evidence="6">The sequence shown here is derived from an EMBL/GenBank/DDBJ whole genome shotgun (WGS) entry which is preliminary data.</text>
</comment>
<comment type="similarity">
    <text evidence="1 4">Belongs to the UDP-glucose/GDP-mannose dehydrogenase family.</text>
</comment>
<name>A0A1F6DVS6_9BACT</name>
<organism evidence="6 7">
    <name type="scientific">Candidatus Kaiserbacteria bacterium RIFCSPHIGHO2_02_FULL_55_20</name>
    <dbReference type="NCBI Taxonomy" id="1798497"/>
    <lineage>
        <taxon>Bacteria</taxon>
        <taxon>Candidatus Kaiseribacteriota</taxon>
    </lineage>
</organism>
<evidence type="ECO:0000256" key="4">
    <source>
        <dbReference type="PIRNR" id="PIRNR000124"/>
    </source>
</evidence>
<evidence type="ECO:0000256" key="1">
    <source>
        <dbReference type="ARBA" id="ARBA00006601"/>
    </source>
</evidence>